<dbReference type="GO" id="GO:0004315">
    <property type="term" value="F:3-oxoacyl-[acyl-carrier-protein] synthase activity"/>
    <property type="evidence" value="ECO:0007669"/>
    <property type="project" value="InterPro"/>
</dbReference>
<dbReference type="Pfam" id="PF00109">
    <property type="entry name" value="ketoacyl-synt"/>
    <property type="match status" value="2"/>
</dbReference>
<feature type="domain" description="PKS/mFAS DH" evidence="9">
    <location>
        <begin position="1140"/>
        <end position="1415"/>
    </location>
</feature>
<dbReference type="PROSITE" id="PS00606">
    <property type="entry name" value="KS3_1"/>
    <property type="match status" value="2"/>
</dbReference>
<dbReference type="InterPro" id="IPR020841">
    <property type="entry name" value="PKS_Beta-ketoAc_synthase_dom"/>
</dbReference>
<accession>A0A813ANX9</accession>
<evidence type="ECO:0000259" key="8">
    <source>
        <dbReference type="PROSITE" id="PS52004"/>
    </source>
</evidence>
<feature type="active site" description="Proton acceptor; for dehydratase activity" evidence="5">
    <location>
        <position position="1171"/>
    </location>
</feature>
<dbReference type="InterPro" id="IPR020807">
    <property type="entry name" value="PKS_DH"/>
</dbReference>
<evidence type="ECO:0000256" key="1">
    <source>
        <dbReference type="ARBA" id="ARBA00022450"/>
    </source>
</evidence>
<dbReference type="Pfam" id="PF00107">
    <property type="entry name" value="ADH_zinc_N"/>
    <property type="match status" value="1"/>
</dbReference>
<dbReference type="OrthoDB" id="417223at2759"/>
<dbReference type="GO" id="GO:0004312">
    <property type="term" value="F:fatty acid synthase activity"/>
    <property type="evidence" value="ECO:0007669"/>
    <property type="project" value="TreeGrafter"/>
</dbReference>
<feature type="domain" description="Carrier" evidence="7">
    <location>
        <begin position="459"/>
        <end position="535"/>
    </location>
</feature>
<proteinExistence type="predicted"/>
<dbReference type="InterPro" id="IPR050091">
    <property type="entry name" value="PKS_NRPS_Biosynth_Enz"/>
</dbReference>
<evidence type="ECO:0000256" key="3">
    <source>
        <dbReference type="ARBA" id="ARBA00022679"/>
    </source>
</evidence>
<dbReference type="Gene3D" id="3.10.129.10">
    <property type="entry name" value="Hotdog Thioesterase"/>
    <property type="match status" value="1"/>
</dbReference>
<evidence type="ECO:0000256" key="5">
    <source>
        <dbReference type="PROSITE-ProRule" id="PRU01363"/>
    </source>
</evidence>
<keyword evidence="11" id="KW-1185">Reference proteome</keyword>
<dbReference type="Pfam" id="PF14765">
    <property type="entry name" value="PS-DH"/>
    <property type="match status" value="1"/>
</dbReference>
<dbReference type="GO" id="GO:0006633">
    <property type="term" value="P:fatty acid biosynthetic process"/>
    <property type="evidence" value="ECO:0007669"/>
    <property type="project" value="InterPro"/>
</dbReference>
<comment type="caution">
    <text evidence="10">The sequence shown here is derived from an EMBL/GenBank/DDBJ whole genome shotgun (WGS) entry which is preliminary data.</text>
</comment>
<gene>
    <name evidence="10" type="primary">orfB</name>
    <name evidence="10" type="ORF">SNEC2469_LOCUS28459</name>
</gene>
<feature type="region of interest" description="N-terminal hotdog fold" evidence="5">
    <location>
        <begin position="1140"/>
        <end position="1259"/>
    </location>
</feature>
<dbReference type="InterPro" id="IPR036291">
    <property type="entry name" value="NAD(P)-bd_dom_sf"/>
</dbReference>
<evidence type="ECO:0000313" key="10">
    <source>
        <dbReference type="EMBL" id="CAE7874988.1"/>
    </source>
</evidence>
<keyword evidence="3" id="KW-0808">Transferase</keyword>
<dbReference type="Pfam" id="PF21089">
    <property type="entry name" value="PKS_DH_N"/>
    <property type="match status" value="1"/>
</dbReference>
<evidence type="ECO:0000256" key="6">
    <source>
        <dbReference type="SAM" id="MobiDB-lite"/>
    </source>
</evidence>
<name>A0A813ANX9_9DINO</name>
<sequence>MLKAGLDMITVVPSERWDIDLYYDPDPSEPGKMYTRFGGFIRCLEDFDNVMFGIAEPEAQAMDPHQRILLEVVYESFWNGQQNKESLLNSSTGCYIGCATMLGVGVQDDDIGPFTMIGSSTSGNSGRVSHALGLRGPCLTIDTACSSTLVAFDCAVQAERLGKCDKSAVAGSNLQLCPNTWVGFCKMAMALSPDGRCKTFDETANGFGRSDGVGSLTLELGVNKVGQHQVATALGVCVNQAILPGTCVAQDGRSATITAPSGPAQQRCIQGCLQEAVVKVLEVSLVEVHGTGTSLGDPIEVSAMKGTLGKHRSDESPLIMAALKSIIGHPEGSSGVAGIIKMVNEFTHRMIPKNLHLQKMNSNIDLTAFPVIMPDSLIDWRGSRAVAGVTSFGFSGTNSHAILEAPEDGYAKGIRLERPDKISWNRKRHPMPSDLQSGASSRLHSKPTLPSAFRHLAHDELAVEVDEVVQGVVTRFLGSKPPDDMPLMEAGLTSLTAVGLRDAISKELEGLKLPSTLMFDCPSPKAISEYATEAMSSPGSPASTRAATGRVRTGGSGHAAVSLDMVFPGDLDSYTDEERQSLKSQLLEQILARTNLRAEEVKDLDFEPGSDSMFLVRAKFGPKVLVETVDSRIAGVPFTLELASRPSLSSSSVLAAEGSPATLTSHPPQHSSLQLAANRAAFRFPFQGATMEEWWQALSQKSDCVSEIPMERWDVDVYYHEDSEAPGKMMVRHGSFVLGADQFDASFFELNLLEAKAMDPQQRLLLEVVYHSFHVSGFDKRSLMGMDAAVAVGQCNYDWGHMSLSGHVSQKIGSYTGLAVSPSLSSNRVSYLLGLLGPSATVDTACSSSLVAVDMTASNIRRSRCTSGAAAAVNLCLIPELFITCSKAHMLSTDGRCKTFDVSANGYVRGEGCASITMSLYDVHGAFAVEPAAVLQASAVNQDGRSASQTAPHGPSQQAVIRTALAEAKMEPQAIACIETHGTGTALGDPIEFGALRGIFAQRSADDPLALCAVKTNLGHLEGAAGMAGLLKTLCMLARKRSPPNLHFKELNPHCDLEDFPASLPVEGLLEWSRVAVDAASTETGTKGFGFQFVRVAAGLSSFGFGGTNGHVLLTDFAETIPAEEGLVFKRQSFGWARPHALLTRTWHTLEGTQIFAKPLVGKLLQLVSHHVLFGEMVMPGAAYLEMVLAAGELHLNAGKLWKIHKVSFTAPLVLQQGHKPGKLVRDIDMYLEIFPDMHWSIFSFDASQGRNGNVSKELDLNGFGNITSPCVDLDEVAFSALGFVLERRFQTVRQILRADKEVLARIVAENEDAEAGYLFNPTVIDGAFQSSMALMRQRHQTTDGLASLRVPFMVETVTCYGQGSRADIWVHHQLVRNTDHELWVNCELCNEEDGSIMLGFETMKFREVHPQHIAKMFERTDVEEDIHEVEWMAAEASEASGSPAALVGPKGTGLAFLGAEKLSSSLKVLLPEASFLETAADSTFEGIEVAVLLAASQDADEMQVLFHAVLLVQAAMALAAKGHQVPKIAFFTFRTQDAPERGAGSYLHAGLWGLARTARLEDASLDLYCFDLDVPDPDDADATAQVILEQLGSIGGVETELALSGGPYVPRLCRCSVQPQKPMRLEMKSRGSLSNLREVPLQRTSPDADQVELRVRAVGLNFRDVLNVMDLYPGDPGNPGGDCAGTVCTVGERETRLRPGQDVFGIAPGCLQAFACTEGLLMVPKPKRWSFEQMVAWPVTFATAEEAFVELAPLKLGERVLIHAAAGGVGLVAVQLAQRVGATMFATAGSPEKVQYLRDRGVKYITSSRDVQQFEEDMKTFLQKDGAEDGVDVVLNSLSHEGFIPKSLSFLSKGGRFMEIGKRGVWSHERMRLERPDIQYEKIAMDWVMEYQPERFNLLLARLLGQVEEGLWEQVPLTLYEGLGSGVEALRYMQRAQHIGKVVLTQPPRMGCRADGTYLLSGGLGALGLVTAEMMAEEGAKSMVLLSRRGVVNHDLSEAWKRLESFDIEILINACDVAQSADVERLVTSVTQSYPGYTLRGLMHLAAVLDDATLPKLTQKHLESAYGAKVWGSRHLHMSLKSRVALDFMVLFSSTSALLGSPGQGNYSAANAALDAYARYWKAMGEHVVSVQWGPWRELGMAAQTGAVQRLKAQGSRSAVFPAEVGMAILSGSLHASGSIIAACPVYWTQYLKQPPGRDSFSNFGNTLRRRSQVCLPFEGFAEFFAGCPVYC</sequence>
<dbReference type="InterPro" id="IPR009081">
    <property type="entry name" value="PP-bd_ACP"/>
</dbReference>
<dbReference type="InterPro" id="IPR057326">
    <property type="entry name" value="KR_dom"/>
</dbReference>
<dbReference type="SMART" id="SM00829">
    <property type="entry name" value="PKS_ER"/>
    <property type="match status" value="1"/>
</dbReference>
<dbReference type="SMART" id="SM00823">
    <property type="entry name" value="PKS_PP"/>
    <property type="match status" value="1"/>
</dbReference>
<feature type="region of interest" description="C-terminal hotdog fold" evidence="5">
    <location>
        <begin position="1269"/>
        <end position="1415"/>
    </location>
</feature>
<dbReference type="InterPro" id="IPR049552">
    <property type="entry name" value="PKS_DH_N"/>
</dbReference>
<dbReference type="InterPro" id="IPR036736">
    <property type="entry name" value="ACP-like_sf"/>
</dbReference>
<dbReference type="InterPro" id="IPR020806">
    <property type="entry name" value="PKS_PP-bd"/>
</dbReference>
<feature type="domain" description="Ketosynthase family 3 (KS3)" evidence="8">
    <location>
        <begin position="672"/>
        <end position="1116"/>
    </location>
</feature>
<keyword evidence="1" id="KW-0596">Phosphopantetheine</keyword>
<evidence type="ECO:0000256" key="4">
    <source>
        <dbReference type="ARBA" id="ARBA00023268"/>
    </source>
</evidence>
<dbReference type="Pfam" id="PF08240">
    <property type="entry name" value="ADH_N"/>
    <property type="match status" value="1"/>
</dbReference>
<dbReference type="PANTHER" id="PTHR43775">
    <property type="entry name" value="FATTY ACID SYNTHASE"/>
    <property type="match status" value="1"/>
</dbReference>
<dbReference type="SUPFAM" id="SSF51735">
    <property type="entry name" value="NAD(P)-binding Rossmann-fold domains"/>
    <property type="match status" value="3"/>
</dbReference>
<dbReference type="EMBL" id="CAJNJA010061919">
    <property type="protein sequence ID" value="CAE7874988.1"/>
    <property type="molecule type" value="Genomic_DNA"/>
</dbReference>
<dbReference type="Gene3D" id="3.40.47.10">
    <property type="match status" value="2"/>
</dbReference>
<dbReference type="InterPro" id="IPR016039">
    <property type="entry name" value="Thiolase-like"/>
</dbReference>
<dbReference type="PROSITE" id="PS52004">
    <property type="entry name" value="KS3_2"/>
    <property type="match status" value="2"/>
</dbReference>
<dbReference type="SUPFAM" id="SSF50129">
    <property type="entry name" value="GroES-like"/>
    <property type="match status" value="1"/>
</dbReference>
<dbReference type="InterPro" id="IPR049900">
    <property type="entry name" value="PKS_mFAS_DH"/>
</dbReference>
<dbReference type="InterPro" id="IPR013968">
    <property type="entry name" value="PKS_KR"/>
</dbReference>
<dbReference type="GO" id="GO:0031177">
    <property type="term" value="F:phosphopantetheine binding"/>
    <property type="evidence" value="ECO:0007669"/>
    <property type="project" value="InterPro"/>
</dbReference>
<dbReference type="InterPro" id="IPR018201">
    <property type="entry name" value="Ketoacyl_synth_AS"/>
</dbReference>
<dbReference type="SUPFAM" id="SSF53901">
    <property type="entry name" value="Thiolase-like"/>
    <property type="match status" value="2"/>
</dbReference>
<dbReference type="Proteomes" id="UP000601435">
    <property type="component" value="Unassembled WGS sequence"/>
</dbReference>
<dbReference type="Pfam" id="PF00550">
    <property type="entry name" value="PP-binding"/>
    <property type="match status" value="1"/>
</dbReference>
<dbReference type="SMART" id="SM00825">
    <property type="entry name" value="PKS_KS"/>
    <property type="match status" value="2"/>
</dbReference>
<dbReference type="PROSITE" id="PS50075">
    <property type="entry name" value="CARRIER"/>
    <property type="match status" value="1"/>
</dbReference>
<dbReference type="InterPro" id="IPR013149">
    <property type="entry name" value="ADH-like_C"/>
</dbReference>
<keyword evidence="2" id="KW-0597">Phosphoprotein</keyword>
<dbReference type="InterPro" id="IPR049551">
    <property type="entry name" value="PKS_DH_C"/>
</dbReference>
<dbReference type="InterPro" id="IPR020843">
    <property type="entry name" value="ER"/>
</dbReference>
<evidence type="ECO:0000259" key="9">
    <source>
        <dbReference type="PROSITE" id="PS52019"/>
    </source>
</evidence>
<dbReference type="GO" id="GO:0044550">
    <property type="term" value="P:secondary metabolite biosynthetic process"/>
    <property type="evidence" value="ECO:0007669"/>
    <property type="project" value="UniProtKB-ARBA"/>
</dbReference>
<reference evidence="10" key="1">
    <citation type="submission" date="2021-02" db="EMBL/GenBank/DDBJ databases">
        <authorList>
            <person name="Dougan E. K."/>
            <person name="Rhodes N."/>
            <person name="Thang M."/>
            <person name="Chan C."/>
        </authorList>
    </citation>
    <scope>NUCLEOTIDE SEQUENCE</scope>
</reference>
<feature type="domain" description="Ketosynthase family 3 (KS3)" evidence="8">
    <location>
        <begin position="1"/>
        <end position="405"/>
    </location>
</feature>
<dbReference type="InterPro" id="IPR014030">
    <property type="entry name" value="Ketoacyl_synth_N"/>
</dbReference>
<dbReference type="GO" id="GO:0016491">
    <property type="term" value="F:oxidoreductase activity"/>
    <property type="evidence" value="ECO:0007669"/>
    <property type="project" value="InterPro"/>
</dbReference>
<dbReference type="SMART" id="SM00822">
    <property type="entry name" value="PKS_KR"/>
    <property type="match status" value="1"/>
</dbReference>
<dbReference type="InterPro" id="IPR014031">
    <property type="entry name" value="Ketoacyl_synth_C"/>
</dbReference>
<evidence type="ECO:0000256" key="2">
    <source>
        <dbReference type="ARBA" id="ARBA00022553"/>
    </source>
</evidence>
<feature type="region of interest" description="Disordered" evidence="6">
    <location>
        <begin position="534"/>
        <end position="554"/>
    </location>
</feature>
<dbReference type="CDD" id="cd00833">
    <property type="entry name" value="PKS"/>
    <property type="match status" value="2"/>
</dbReference>
<organism evidence="10 11">
    <name type="scientific">Symbiodinium necroappetens</name>
    <dbReference type="NCBI Taxonomy" id="1628268"/>
    <lineage>
        <taxon>Eukaryota</taxon>
        <taxon>Sar</taxon>
        <taxon>Alveolata</taxon>
        <taxon>Dinophyceae</taxon>
        <taxon>Suessiales</taxon>
        <taxon>Symbiodiniaceae</taxon>
        <taxon>Symbiodinium</taxon>
    </lineage>
</organism>
<dbReference type="Gene3D" id="3.40.50.720">
    <property type="entry name" value="NAD(P)-binding Rossmann-like Domain"/>
    <property type="match status" value="3"/>
</dbReference>
<evidence type="ECO:0000313" key="11">
    <source>
        <dbReference type="Proteomes" id="UP000601435"/>
    </source>
</evidence>
<protein>
    <submittedName>
        <fullName evidence="10">OrfB protein</fullName>
    </submittedName>
</protein>
<evidence type="ECO:0000259" key="7">
    <source>
        <dbReference type="PROSITE" id="PS50075"/>
    </source>
</evidence>
<dbReference type="InterPro" id="IPR013154">
    <property type="entry name" value="ADH-like_N"/>
</dbReference>
<keyword evidence="4" id="KW-0511">Multifunctional enzyme</keyword>
<dbReference type="PROSITE" id="PS52019">
    <property type="entry name" value="PKS_MFAS_DH"/>
    <property type="match status" value="1"/>
</dbReference>
<dbReference type="Gene3D" id="3.10.129.120">
    <property type="match status" value="1"/>
</dbReference>
<dbReference type="PANTHER" id="PTHR43775:SF37">
    <property type="entry name" value="SI:DKEY-61P9.11"/>
    <property type="match status" value="1"/>
</dbReference>
<dbReference type="Pfam" id="PF08659">
    <property type="entry name" value="KR"/>
    <property type="match status" value="1"/>
</dbReference>
<feature type="active site" description="Proton donor; for dehydratase activity" evidence="5">
    <location>
        <position position="1326"/>
    </location>
</feature>
<dbReference type="InterPro" id="IPR011032">
    <property type="entry name" value="GroES-like_sf"/>
</dbReference>
<feature type="region of interest" description="Disordered" evidence="6">
    <location>
        <begin position="425"/>
        <end position="444"/>
    </location>
</feature>
<feature type="compositionally biased region" description="Polar residues" evidence="6">
    <location>
        <begin position="534"/>
        <end position="546"/>
    </location>
</feature>
<dbReference type="Gene3D" id="1.10.1200.10">
    <property type="entry name" value="ACP-like"/>
    <property type="match status" value="1"/>
</dbReference>
<dbReference type="SUPFAM" id="SSF47336">
    <property type="entry name" value="ACP-like"/>
    <property type="match status" value="1"/>
</dbReference>
<dbReference type="Pfam" id="PF02801">
    <property type="entry name" value="Ketoacyl-synt_C"/>
    <property type="match status" value="2"/>
</dbReference>
<dbReference type="CDD" id="cd05195">
    <property type="entry name" value="enoyl_red"/>
    <property type="match status" value="1"/>
</dbReference>
<dbReference type="Gene3D" id="3.90.180.10">
    <property type="entry name" value="Medium-chain alcohol dehydrogenases, catalytic domain"/>
    <property type="match status" value="1"/>
</dbReference>
<dbReference type="SMART" id="SM00826">
    <property type="entry name" value="PKS_DH"/>
    <property type="match status" value="1"/>
</dbReference>